<dbReference type="RefSeq" id="WP_048036479.1">
    <property type="nucleotide sequence ID" value="NZ_CP009514.1"/>
</dbReference>
<keyword evidence="5 10" id="KW-0479">Metal-binding</keyword>
<dbReference type="PANTHER" id="PTHR43498">
    <property type="entry name" value="FERREDOXIN:COB-COM HETERODISULFIDE REDUCTASE SUBUNIT A"/>
    <property type="match status" value="1"/>
</dbReference>
<dbReference type="GeneID" id="24882581"/>
<keyword evidence="8 10" id="KW-0408">Iron</keyword>
<keyword evidence="3 10" id="KW-0004">4Fe-4S</keyword>
<dbReference type="Proteomes" id="UP000033071">
    <property type="component" value="Chromosome"/>
</dbReference>
<evidence type="ECO:0000313" key="12">
    <source>
        <dbReference type="EMBL" id="AKB72469.1"/>
    </source>
</evidence>
<keyword evidence="9 10" id="KW-0411">Iron-sulfur</keyword>
<proteinExistence type="inferred from homology"/>
<organism evidence="12 13">
    <name type="scientific">Methanosarcina mazei C16</name>
    <dbReference type="NCBI Taxonomy" id="1434113"/>
    <lineage>
        <taxon>Archaea</taxon>
        <taxon>Methanobacteriati</taxon>
        <taxon>Methanobacteriota</taxon>
        <taxon>Stenosarchaea group</taxon>
        <taxon>Methanomicrobia</taxon>
        <taxon>Methanosarcinales</taxon>
        <taxon>Methanosarcinaceae</taxon>
        <taxon>Methanosarcina</taxon>
    </lineage>
</organism>
<dbReference type="PATRIC" id="fig|1434113.4.peg.3233"/>
<evidence type="ECO:0000256" key="8">
    <source>
        <dbReference type="ARBA" id="ARBA00023004"/>
    </source>
</evidence>
<evidence type="ECO:0000256" key="5">
    <source>
        <dbReference type="ARBA" id="ARBA00022723"/>
    </source>
</evidence>
<dbReference type="PANTHER" id="PTHR43498:SF1">
    <property type="entry name" value="COB--COM HETERODISULFIDE REDUCTASE IRON-SULFUR SUBUNIT A"/>
    <property type="match status" value="1"/>
</dbReference>
<dbReference type="Gene3D" id="3.50.50.60">
    <property type="entry name" value="FAD/NAD(P)-binding domain"/>
    <property type="match status" value="4"/>
</dbReference>
<evidence type="ECO:0000256" key="10">
    <source>
        <dbReference type="RuleBase" id="RU366072"/>
    </source>
</evidence>
<feature type="domain" description="4Fe-4S ferredoxin-type" evidence="11">
    <location>
        <begin position="100"/>
        <end position="129"/>
    </location>
</feature>
<dbReference type="SUPFAM" id="SSF51971">
    <property type="entry name" value="Nucleotide-binding domain"/>
    <property type="match status" value="2"/>
</dbReference>
<dbReference type="GO" id="GO:0046872">
    <property type="term" value="F:metal ion binding"/>
    <property type="evidence" value="ECO:0007669"/>
    <property type="project" value="UniProtKB-KW"/>
</dbReference>
<dbReference type="AlphaFoldDB" id="A0A0E3RWM8"/>
<name>A0A0E3RWM8_METMZ</name>
<dbReference type="Gene3D" id="3.30.70.20">
    <property type="match status" value="4"/>
</dbReference>
<comment type="subunit">
    <text evidence="10">The ferredoxin:CoB-CoM heterodisulfide reductase is composed of three subunits; HdrA, HdrB and HdrC.</text>
</comment>
<feature type="domain" description="4Fe-4S ferredoxin-type" evidence="11">
    <location>
        <begin position="147"/>
        <end position="181"/>
    </location>
</feature>
<evidence type="ECO:0000256" key="1">
    <source>
        <dbReference type="ARBA" id="ARBA00001974"/>
    </source>
</evidence>
<keyword evidence="7 10" id="KW-0560">Oxidoreductase</keyword>
<dbReference type="GO" id="GO:0016491">
    <property type="term" value="F:oxidoreductase activity"/>
    <property type="evidence" value="ECO:0007669"/>
    <property type="project" value="UniProtKB-UniRule"/>
</dbReference>
<feature type="domain" description="4Fe-4S ferredoxin-type" evidence="11">
    <location>
        <begin position="965"/>
        <end position="994"/>
    </location>
</feature>
<comment type="pathway">
    <text evidence="10">Cofactor metabolism; coenzyme M-coenzyme B heterodisulfide reduction; coenzyme B and coenzyme M from coenzyme M-coenzyme B heterodisulfide: step 1/1.</text>
</comment>
<dbReference type="PROSITE" id="PS51379">
    <property type="entry name" value="4FE4S_FER_2"/>
    <property type="match status" value="4"/>
</dbReference>
<dbReference type="EC" id="1.8.-.-" evidence="10"/>
<comment type="cofactor">
    <cofactor evidence="1 10">
        <name>FAD</name>
        <dbReference type="ChEBI" id="CHEBI:57692"/>
    </cofactor>
</comment>
<dbReference type="GO" id="GO:0051539">
    <property type="term" value="F:4 iron, 4 sulfur cluster binding"/>
    <property type="evidence" value="ECO:0007669"/>
    <property type="project" value="UniProtKB-UniRule"/>
</dbReference>
<comment type="similarity">
    <text evidence="2 10">Belongs to the HdrA family.</text>
</comment>
<evidence type="ECO:0000259" key="11">
    <source>
        <dbReference type="PROSITE" id="PS51379"/>
    </source>
</evidence>
<accession>A0A0E3RWM8</accession>
<dbReference type="PROSITE" id="PS00198">
    <property type="entry name" value="4FE4S_FER_1"/>
    <property type="match status" value="3"/>
</dbReference>
<keyword evidence="4 10" id="KW-0285">Flavoprotein</keyword>
<evidence type="ECO:0000256" key="4">
    <source>
        <dbReference type="ARBA" id="ARBA00022630"/>
    </source>
</evidence>
<comment type="function">
    <text evidence="10">Part of a complex that catalyzes the reversible reduction of CoM-S-S-CoB to the thiol-coenzymes H-S-CoM (coenzyme M) and H-S-CoB (coenzyme B).</text>
</comment>
<reference evidence="12 13" key="1">
    <citation type="submission" date="2014-07" db="EMBL/GenBank/DDBJ databases">
        <title>Methanogenic archaea and the global carbon cycle.</title>
        <authorList>
            <person name="Henriksen J.R."/>
            <person name="Luke J."/>
            <person name="Reinhart S."/>
            <person name="Benedict M.N."/>
            <person name="Youngblut N.D."/>
            <person name="Metcalf M.E."/>
            <person name="Whitaker R.J."/>
            <person name="Metcalf W.W."/>
        </authorList>
    </citation>
    <scope>NUCLEOTIDE SEQUENCE [LARGE SCALE GENOMIC DNA]</scope>
    <source>
        <strain evidence="12 13">C16</strain>
    </source>
</reference>
<dbReference type="InterPro" id="IPR017900">
    <property type="entry name" value="4Fe4S_Fe_S_CS"/>
</dbReference>
<dbReference type="UniPathway" id="UPA00647">
    <property type="reaction ID" value="UER00700"/>
</dbReference>
<dbReference type="InterPro" id="IPR023753">
    <property type="entry name" value="FAD/NAD-binding_dom"/>
</dbReference>
<dbReference type="EMBL" id="CP009514">
    <property type="protein sequence ID" value="AKB72469.1"/>
    <property type="molecule type" value="Genomic_DNA"/>
</dbReference>
<evidence type="ECO:0000256" key="6">
    <source>
        <dbReference type="ARBA" id="ARBA00022827"/>
    </source>
</evidence>
<evidence type="ECO:0000256" key="2">
    <source>
        <dbReference type="ARBA" id="ARBA00006561"/>
    </source>
</evidence>
<evidence type="ECO:0000313" key="13">
    <source>
        <dbReference type="Proteomes" id="UP000033071"/>
    </source>
</evidence>
<dbReference type="SUPFAM" id="SSF54862">
    <property type="entry name" value="4Fe-4S ferredoxins"/>
    <property type="match status" value="2"/>
</dbReference>
<sequence>MKTDITGAVAVVGGGIAGVQASLDLANSGYKVYLIESGPTIGGKMAQLDKTFPTSDCAACILSPKLVEASRHPNIELLTYSEVLAINGAAGDFTVKVRKKARYVDETKCTGCGDCIEKCPKKVPDAFNEGLAPRKAIYLAFPQAVPRIMTIDPENCIYLRRGKCGNCAKVCKRGAIDYTQKDKELSLKAGAVILAAGFEAFNPKGLEAYRSEHPDVVTSLQFERLLNASGPYHGHLQTSKGKEPKKIAFIQCVGSRNQKLQKKHCSSVCCMYAVKQAVIAKEHDPEIECAIFNIDIRAFGKGFEEFYQRAKNEKKVRFIRSRPSCVEADPLKGGLRIPYEKEDGSIAHEEFDMIVLSIGIGASESGKELARLAGVGLTGAGFVNTSIENPMSTDRPGIFAAGAVQGPKDIPDTVSQASGAAAKAGALLSPARGTLVSKKEFPPEKTVEGESKVGVVVCHCGTNIGGFVDVPEVTSYAGKLENVAVAREEMYACSEDAQERIREMIAEHGLNRVLVASCTPRTHEPLFQESCRAAGLNPYLFELVNIREHCSWIHQQEPEKATEKAKDIVRMGVSRVRHLTPLYKQELSLGHNALVLGGGISGLHSALEIAENGFEVLLVEKEPEPGGLLKNITALQDGRKTQKILIPLIEKVRAHPLIKVLTGSELVDVSGSVGNFKGRVRDREGKEQEIYFAVAVLATGAEELSPSGYFSYGEFPNVVTQSELEAELEGDFRAKHVVMVQCAGSRNKERPYCSRVCCITAVKNALRIKERDPSAAVHVLYREMRTYGAWEELYSRARAAGIRFIAYSDNRLPWIGENEVRVYDEITGFDLEIEADLIVLSAPLVAPDSNRKVAPMFKVPLDSNGFFLEVHIKLRPVDFATEGVFLCGTAQAPKLVDESIAQAAAAASRACTILSRESLESSADISKVNAEICVGCGACEKVCPYGAISLTEVLLEKHGISYMARKSSVNPALCKGCGACAMSCPTGALDQQHFRNDQLLAQVKDVFTYSEEVR</sequence>
<protein>
    <recommendedName>
        <fullName evidence="10">CoB--CoM heterodisulfide reductase iron-sulfur subunit A</fullName>
        <ecNumber evidence="10">1.8.-.-</ecNumber>
    </recommendedName>
</protein>
<evidence type="ECO:0000256" key="9">
    <source>
        <dbReference type="ARBA" id="ARBA00023014"/>
    </source>
</evidence>
<gene>
    <name evidence="12" type="ORF">MSMAC_2579</name>
</gene>
<dbReference type="HOGENOM" id="CLU_004231_2_0_2"/>
<feature type="domain" description="4Fe-4S ferredoxin-type" evidence="11">
    <location>
        <begin position="924"/>
        <end position="953"/>
    </location>
</feature>
<evidence type="ECO:0000256" key="3">
    <source>
        <dbReference type="ARBA" id="ARBA00022485"/>
    </source>
</evidence>
<dbReference type="Pfam" id="PF07992">
    <property type="entry name" value="Pyr_redox_2"/>
    <property type="match status" value="3"/>
</dbReference>
<comment type="cofactor">
    <cofactor evidence="10">
        <name>[4Fe-4S] cluster</name>
        <dbReference type="ChEBI" id="CHEBI:49883"/>
    </cofactor>
</comment>
<dbReference type="SMR" id="A0A0E3RWM8"/>
<dbReference type="InterPro" id="IPR017896">
    <property type="entry name" value="4Fe4S_Fe-S-bd"/>
</dbReference>
<evidence type="ECO:0000256" key="7">
    <source>
        <dbReference type="ARBA" id="ARBA00023002"/>
    </source>
</evidence>
<dbReference type="InterPro" id="IPR039650">
    <property type="entry name" value="HdrA-like"/>
</dbReference>
<dbReference type="InterPro" id="IPR036188">
    <property type="entry name" value="FAD/NAD-bd_sf"/>
</dbReference>
<keyword evidence="6 10" id="KW-0274">FAD</keyword>
<dbReference type="Pfam" id="PF12838">
    <property type="entry name" value="Fer4_7"/>
    <property type="match status" value="2"/>
</dbReference>
<dbReference type="KEGG" id="mmac:MSMAC_2579"/>